<proteinExistence type="predicted"/>
<dbReference type="InterPro" id="IPR016181">
    <property type="entry name" value="Acyl_CoA_acyltransferase"/>
</dbReference>
<comment type="caution">
    <text evidence="2">The sequence shown here is derived from an EMBL/GenBank/DDBJ whole genome shotgun (WGS) entry which is preliminary data.</text>
</comment>
<dbReference type="CDD" id="cd04301">
    <property type="entry name" value="NAT_SF"/>
    <property type="match status" value="2"/>
</dbReference>
<feature type="domain" description="N-acetyltransferase" evidence="1">
    <location>
        <begin position="15"/>
        <end position="176"/>
    </location>
</feature>
<keyword evidence="3" id="KW-1185">Reference proteome</keyword>
<dbReference type="PANTHER" id="PTHR43415">
    <property type="entry name" value="SPERMIDINE N(1)-ACETYLTRANSFERASE"/>
    <property type="match status" value="1"/>
</dbReference>
<dbReference type="PROSITE" id="PS51186">
    <property type="entry name" value="GNAT"/>
    <property type="match status" value="2"/>
</dbReference>
<evidence type="ECO:0000259" key="1">
    <source>
        <dbReference type="PROSITE" id="PS51186"/>
    </source>
</evidence>
<protein>
    <submittedName>
        <fullName evidence="2">RimJ/RimL family protein N-acetyltransferase</fullName>
    </submittedName>
</protein>
<dbReference type="SUPFAM" id="SSF55729">
    <property type="entry name" value="Acyl-CoA N-acyltransferases (Nat)"/>
    <property type="match status" value="2"/>
</dbReference>
<organism evidence="2 3">
    <name type="scientific">Paenibacillus shirakamiensis</name>
    <dbReference type="NCBI Taxonomy" id="1265935"/>
    <lineage>
        <taxon>Bacteria</taxon>
        <taxon>Bacillati</taxon>
        <taxon>Bacillota</taxon>
        <taxon>Bacilli</taxon>
        <taxon>Bacillales</taxon>
        <taxon>Paenibacillaceae</taxon>
        <taxon>Paenibacillus</taxon>
    </lineage>
</organism>
<name>A0ABS4JDN0_9BACL</name>
<evidence type="ECO:0000313" key="2">
    <source>
        <dbReference type="EMBL" id="MBP1999832.1"/>
    </source>
</evidence>
<dbReference type="RefSeq" id="WP_209859417.1">
    <property type="nucleotide sequence ID" value="NZ_JAGGLD010000001.1"/>
</dbReference>
<dbReference type="EMBL" id="JAGGLD010000001">
    <property type="protein sequence ID" value="MBP1999832.1"/>
    <property type="molecule type" value="Genomic_DNA"/>
</dbReference>
<reference evidence="2 3" key="1">
    <citation type="submission" date="2021-03" db="EMBL/GenBank/DDBJ databases">
        <title>Genomic Encyclopedia of Type Strains, Phase IV (KMG-IV): sequencing the most valuable type-strain genomes for metagenomic binning, comparative biology and taxonomic classification.</title>
        <authorList>
            <person name="Goeker M."/>
        </authorList>
    </citation>
    <scope>NUCLEOTIDE SEQUENCE [LARGE SCALE GENOMIC DNA]</scope>
    <source>
        <strain evidence="2 3">DSM 26806</strain>
    </source>
</reference>
<accession>A0ABS4JDN0</accession>
<dbReference type="Pfam" id="PF00583">
    <property type="entry name" value="Acetyltransf_1"/>
    <property type="match status" value="2"/>
</dbReference>
<sequence>MSREWGIVANQDQEFRIRHVQMEASEMVLQILMEAALWMEAQGIDQWKPQQFTLEGVQSYFAYREVFIIFANQEPAAMFTLQKGDLEYWGNKNSDDYFYLHRLTVRESYRKLGLGEAIVHFAISYADREWGLGFRLDCQGNNMKLNRFYQKLGFRFMGTGIKNQKQYNLYQWKNYSQNELQEAIDFVYSTKEDLQYLQQWSSSERFQVQWAGGGWDYPISQETFNTYLSRVNIPGELGEFVYTVVHRLTGKPIGYISLGQIDPKQETARIRRVILGETEYRGRGIGKQMLEEITRIGFEVLELHRISLGVFDFNTSAIRTYTSVGFKQEGILREAVPFHGEYWNLVEMAILQHEWAKKYQ</sequence>
<evidence type="ECO:0000313" key="3">
    <source>
        <dbReference type="Proteomes" id="UP001519288"/>
    </source>
</evidence>
<dbReference type="Gene3D" id="3.40.630.30">
    <property type="match status" value="2"/>
</dbReference>
<gene>
    <name evidence="2" type="ORF">J2Z69_000851</name>
</gene>
<dbReference type="PANTHER" id="PTHR43415:SF5">
    <property type="entry name" value="ACETYLTRANSFERASE"/>
    <property type="match status" value="1"/>
</dbReference>
<feature type="domain" description="N-acetyltransferase" evidence="1">
    <location>
        <begin position="184"/>
        <end position="349"/>
    </location>
</feature>
<dbReference type="InterPro" id="IPR000182">
    <property type="entry name" value="GNAT_dom"/>
</dbReference>
<dbReference type="Proteomes" id="UP001519288">
    <property type="component" value="Unassembled WGS sequence"/>
</dbReference>